<feature type="coiled-coil region" evidence="3">
    <location>
        <begin position="224"/>
        <end position="279"/>
    </location>
</feature>
<reference evidence="5" key="1">
    <citation type="submission" date="2023-05" db="EMBL/GenBank/DDBJ databases">
        <authorList>
            <person name="Huff M."/>
        </authorList>
    </citation>
    <scope>NUCLEOTIDE SEQUENCE</scope>
</reference>
<feature type="compositionally biased region" description="Basic and acidic residues" evidence="4">
    <location>
        <begin position="1"/>
        <end position="12"/>
    </location>
</feature>
<feature type="compositionally biased region" description="Polar residues" evidence="4">
    <location>
        <begin position="29"/>
        <end position="38"/>
    </location>
</feature>
<evidence type="ECO:0000256" key="3">
    <source>
        <dbReference type="SAM" id="Coils"/>
    </source>
</evidence>
<evidence type="ECO:0000256" key="1">
    <source>
        <dbReference type="ARBA" id="ARBA00005485"/>
    </source>
</evidence>
<dbReference type="PANTHER" id="PTHR32054:SF31">
    <property type="entry name" value="PROTEIN WEAK CHLOROPLAST MOVEMENT UNDER BLUE LIGHT 1"/>
    <property type="match status" value="1"/>
</dbReference>
<evidence type="ECO:0000313" key="5">
    <source>
        <dbReference type="EMBL" id="CAI9763644.1"/>
    </source>
</evidence>
<dbReference type="EMBL" id="OU503041">
    <property type="protein sequence ID" value="CAI9763644.1"/>
    <property type="molecule type" value="Genomic_DNA"/>
</dbReference>
<keyword evidence="6" id="KW-1185">Reference proteome</keyword>
<organism evidence="5 6">
    <name type="scientific">Fraxinus pennsylvanica</name>
    <dbReference type="NCBI Taxonomy" id="56036"/>
    <lineage>
        <taxon>Eukaryota</taxon>
        <taxon>Viridiplantae</taxon>
        <taxon>Streptophyta</taxon>
        <taxon>Embryophyta</taxon>
        <taxon>Tracheophyta</taxon>
        <taxon>Spermatophyta</taxon>
        <taxon>Magnoliopsida</taxon>
        <taxon>eudicotyledons</taxon>
        <taxon>Gunneridae</taxon>
        <taxon>Pentapetalae</taxon>
        <taxon>asterids</taxon>
        <taxon>lamiids</taxon>
        <taxon>Lamiales</taxon>
        <taxon>Oleaceae</taxon>
        <taxon>Oleeae</taxon>
        <taxon>Fraxinus</taxon>
    </lineage>
</organism>
<proteinExistence type="inferred from homology"/>
<dbReference type="GO" id="GO:0009903">
    <property type="term" value="P:chloroplast avoidance movement"/>
    <property type="evidence" value="ECO:0007669"/>
    <property type="project" value="TreeGrafter"/>
</dbReference>
<dbReference type="PANTHER" id="PTHR32054">
    <property type="entry name" value="HEAVY CHAIN, PUTATIVE, EXPRESSED-RELATED-RELATED"/>
    <property type="match status" value="1"/>
</dbReference>
<accession>A0AAD2DRK7</accession>
<evidence type="ECO:0000256" key="2">
    <source>
        <dbReference type="ARBA" id="ARBA00023054"/>
    </source>
</evidence>
<dbReference type="InterPro" id="IPR008545">
    <property type="entry name" value="Web"/>
</dbReference>
<feature type="region of interest" description="Disordered" evidence="4">
    <location>
        <begin position="1"/>
        <end position="40"/>
    </location>
</feature>
<evidence type="ECO:0000313" key="6">
    <source>
        <dbReference type="Proteomes" id="UP000834106"/>
    </source>
</evidence>
<gene>
    <name evidence="5" type="ORF">FPE_LOCUS11074</name>
</gene>
<name>A0AAD2DRK7_9LAMI</name>
<dbReference type="Pfam" id="PF05701">
    <property type="entry name" value="WEMBL"/>
    <property type="match status" value="1"/>
</dbReference>
<dbReference type="GO" id="GO:0005829">
    <property type="term" value="C:cytosol"/>
    <property type="evidence" value="ECO:0007669"/>
    <property type="project" value="TreeGrafter"/>
</dbReference>
<sequence length="326" mass="36374">MEDAKDFKEHGPPESSFGPILSYPDKDQSPNASPTNQDGKMLMEKWNLTLGRGHCSLKSVKEVPVEFHEDKNSAVILESISIVLVTKPLDASPKSLDGAHDRPNVGENGVSNKPRVEHEASIALAEDQYTIGPSPEDDNVNFCQARKDTDATHITEVSVNSDMIPKSTEWDKQLGNIDINRGQIDTAAPFESVKAAVSKFGVILDWKAHQVHTKERQKFIELELETAKEEIPLYKKQAEVAELAKIQVLKELSSTKRLVEELKLNLERAQTEAKQDSELAKLRVEEMEQGIADEASIAARAQLEFARAGMQPWLQSLKLLEKSWNN</sequence>
<protein>
    <submittedName>
        <fullName evidence="5">Uncharacterized protein</fullName>
    </submittedName>
</protein>
<comment type="similarity">
    <text evidence="1">Belongs to the WEB family.</text>
</comment>
<keyword evidence="2 3" id="KW-0175">Coiled coil</keyword>
<evidence type="ECO:0000256" key="4">
    <source>
        <dbReference type="SAM" id="MobiDB-lite"/>
    </source>
</evidence>
<dbReference type="GO" id="GO:0009904">
    <property type="term" value="P:chloroplast accumulation movement"/>
    <property type="evidence" value="ECO:0007669"/>
    <property type="project" value="TreeGrafter"/>
</dbReference>
<dbReference type="AlphaFoldDB" id="A0AAD2DRK7"/>
<dbReference type="Proteomes" id="UP000834106">
    <property type="component" value="Chromosome 6"/>
</dbReference>